<organism evidence="10 11">
    <name type="scientific">Coptis chinensis</name>
    <dbReference type="NCBI Taxonomy" id="261450"/>
    <lineage>
        <taxon>Eukaryota</taxon>
        <taxon>Viridiplantae</taxon>
        <taxon>Streptophyta</taxon>
        <taxon>Embryophyta</taxon>
        <taxon>Tracheophyta</taxon>
        <taxon>Spermatophyta</taxon>
        <taxon>Magnoliopsida</taxon>
        <taxon>Ranunculales</taxon>
        <taxon>Ranunculaceae</taxon>
        <taxon>Coptidoideae</taxon>
        <taxon>Coptis</taxon>
    </lineage>
</organism>
<gene>
    <name evidence="10" type="ORF">IFM89_006597</name>
</gene>
<dbReference type="GO" id="GO:0005886">
    <property type="term" value="C:plasma membrane"/>
    <property type="evidence" value="ECO:0007669"/>
    <property type="project" value="UniProtKB-SubCell"/>
</dbReference>
<evidence type="ECO:0000256" key="2">
    <source>
        <dbReference type="ARBA" id="ARBA00007651"/>
    </source>
</evidence>
<comment type="subcellular location">
    <subcellularLocation>
        <location evidence="1 8">Cell membrane</location>
        <topology evidence="1 8">Multi-pass membrane protein</topology>
    </subcellularLocation>
</comment>
<keyword evidence="5 8" id="KW-0812">Transmembrane</keyword>
<dbReference type="InterPro" id="IPR044173">
    <property type="entry name" value="CASPL"/>
</dbReference>
<evidence type="ECO:0000256" key="1">
    <source>
        <dbReference type="ARBA" id="ARBA00004651"/>
    </source>
</evidence>
<comment type="similarity">
    <text evidence="2 8">Belongs to the Casparian strip membrane proteins (CASP) family.</text>
</comment>
<accession>A0A835IKA4</accession>
<feature type="domain" description="Casparian strip membrane protein" evidence="9">
    <location>
        <begin position="32"/>
        <end position="183"/>
    </location>
</feature>
<sequence length="201" mass="21991">METPSSKPGMDGIEGNESGATGTMVATSPIMRSSILLLRFLAIITPLVAIVVLAVSKKTEIVNYETYLPYMPVIFVEGHIKWQYFSPLVFFMVSNIIACVYAALSMVLSIANRSGSKGLTFFLIVLDMTIMALLFSANGAATNFNVIAHTSIYKVGWAKFCDVFGYSCRFVTASIGVSMFGSLIFFLLIVLSMVNLYKNLI</sequence>
<dbReference type="InterPro" id="IPR006459">
    <property type="entry name" value="CASP/CASPL"/>
</dbReference>
<reference evidence="10 11" key="1">
    <citation type="submission" date="2020-10" db="EMBL/GenBank/DDBJ databases">
        <title>The Coptis chinensis genome and diversification of protoberbering-type alkaloids.</title>
        <authorList>
            <person name="Wang B."/>
            <person name="Shu S."/>
            <person name="Song C."/>
            <person name="Liu Y."/>
        </authorList>
    </citation>
    <scope>NUCLEOTIDE SEQUENCE [LARGE SCALE GENOMIC DNA]</scope>
    <source>
        <strain evidence="10">HL-2020</strain>
        <tissue evidence="10">Leaf</tissue>
    </source>
</reference>
<dbReference type="InterPro" id="IPR006702">
    <property type="entry name" value="CASP_dom"/>
</dbReference>
<evidence type="ECO:0000256" key="4">
    <source>
        <dbReference type="ARBA" id="ARBA00022475"/>
    </source>
</evidence>
<comment type="caution">
    <text evidence="10">The sequence shown here is derived from an EMBL/GenBank/DDBJ whole genome shotgun (WGS) entry which is preliminary data.</text>
</comment>
<dbReference type="NCBIfam" id="TIGR01569">
    <property type="entry name" value="A_tha_TIGR01569"/>
    <property type="match status" value="1"/>
</dbReference>
<dbReference type="PANTHER" id="PTHR36488:SF8">
    <property type="entry name" value="CASP-LIKE PROTEIN 1U1"/>
    <property type="match status" value="1"/>
</dbReference>
<feature type="transmembrane region" description="Helical" evidence="8">
    <location>
        <begin position="36"/>
        <end position="55"/>
    </location>
</feature>
<evidence type="ECO:0000256" key="5">
    <source>
        <dbReference type="ARBA" id="ARBA00022692"/>
    </source>
</evidence>
<dbReference type="EMBL" id="JADFTS010000002">
    <property type="protein sequence ID" value="KAF9619410.1"/>
    <property type="molecule type" value="Genomic_DNA"/>
</dbReference>
<evidence type="ECO:0000256" key="6">
    <source>
        <dbReference type="ARBA" id="ARBA00022989"/>
    </source>
</evidence>
<name>A0A835IKA4_9MAGN</name>
<evidence type="ECO:0000256" key="8">
    <source>
        <dbReference type="RuleBase" id="RU361233"/>
    </source>
</evidence>
<dbReference type="PANTHER" id="PTHR36488">
    <property type="entry name" value="CASP-LIKE PROTEIN 1U1"/>
    <property type="match status" value="1"/>
</dbReference>
<proteinExistence type="inferred from homology"/>
<dbReference type="Pfam" id="PF04535">
    <property type="entry name" value="CASP_dom"/>
    <property type="match status" value="1"/>
</dbReference>
<feature type="transmembrane region" description="Helical" evidence="8">
    <location>
        <begin position="118"/>
        <end position="137"/>
    </location>
</feature>
<evidence type="ECO:0000313" key="11">
    <source>
        <dbReference type="Proteomes" id="UP000631114"/>
    </source>
</evidence>
<dbReference type="Proteomes" id="UP000631114">
    <property type="component" value="Unassembled WGS sequence"/>
</dbReference>
<feature type="transmembrane region" description="Helical" evidence="8">
    <location>
        <begin position="88"/>
        <end position="111"/>
    </location>
</feature>
<keyword evidence="6 8" id="KW-1133">Transmembrane helix</keyword>
<keyword evidence="7 8" id="KW-0472">Membrane</keyword>
<evidence type="ECO:0000313" key="10">
    <source>
        <dbReference type="EMBL" id="KAF9619410.1"/>
    </source>
</evidence>
<feature type="transmembrane region" description="Helical" evidence="8">
    <location>
        <begin position="175"/>
        <end position="197"/>
    </location>
</feature>
<dbReference type="AlphaFoldDB" id="A0A835IKA4"/>
<protein>
    <recommendedName>
        <fullName evidence="8">CASP-like protein</fullName>
    </recommendedName>
</protein>
<evidence type="ECO:0000259" key="9">
    <source>
        <dbReference type="Pfam" id="PF04535"/>
    </source>
</evidence>
<evidence type="ECO:0000256" key="3">
    <source>
        <dbReference type="ARBA" id="ARBA00011489"/>
    </source>
</evidence>
<dbReference type="OrthoDB" id="1898688at2759"/>
<comment type="subunit">
    <text evidence="3 8">Homodimer and heterodimers.</text>
</comment>
<keyword evidence="4 8" id="KW-1003">Cell membrane</keyword>
<keyword evidence="11" id="KW-1185">Reference proteome</keyword>
<evidence type="ECO:0000256" key="7">
    <source>
        <dbReference type="ARBA" id="ARBA00023136"/>
    </source>
</evidence>